<feature type="compositionally biased region" description="Low complexity" evidence="10">
    <location>
        <begin position="71"/>
        <end position="80"/>
    </location>
</feature>
<dbReference type="EMBL" id="LK052886">
    <property type="protein sequence ID" value="CDR37226.1"/>
    <property type="molecule type" value="Genomic_DNA"/>
</dbReference>
<proteinExistence type="inferred from homology"/>
<dbReference type="UniPathway" id="UPA00139">
    <property type="reaction ID" value="UER00362"/>
</dbReference>
<dbReference type="GO" id="GO:0006572">
    <property type="term" value="P:L-tyrosine catabolic process"/>
    <property type="evidence" value="ECO:0007669"/>
    <property type="project" value="UniProtKB-KW"/>
</dbReference>
<dbReference type="Pfam" id="PF00903">
    <property type="entry name" value="Glyoxalase"/>
    <property type="match status" value="1"/>
</dbReference>
<dbReference type="PANTHER" id="PTHR11959">
    <property type="entry name" value="4-HYDROXYPHENYLPYRUVATE DIOXYGENASE"/>
    <property type="match status" value="1"/>
</dbReference>
<dbReference type="AlphaFoldDB" id="A0A061APC1"/>
<evidence type="ECO:0000256" key="3">
    <source>
        <dbReference type="ARBA" id="ARBA00005877"/>
    </source>
</evidence>
<protein>
    <recommendedName>
        <fullName evidence="4">4-hydroxyphenylpyruvate dioxygenase</fullName>
        <ecNumber evidence="4">1.13.11.27</ecNumber>
    </recommendedName>
</protein>
<evidence type="ECO:0000256" key="10">
    <source>
        <dbReference type="SAM" id="MobiDB-lite"/>
    </source>
</evidence>
<dbReference type="InterPro" id="IPR005956">
    <property type="entry name" value="4OHPhenylPyrv_dOase"/>
</dbReference>
<dbReference type="GO" id="GO:0003868">
    <property type="term" value="F:4-hydroxyphenylpyruvate dioxygenase activity"/>
    <property type="evidence" value="ECO:0007669"/>
    <property type="project" value="UniProtKB-EC"/>
</dbReference>
<feature type="domain" description="VOC" evidence="11">
    <location>
        <begin position="295"/>
        <end position="453"/>
    </location>
</feature>
<evidence type="ECO:0000256" key="6">
    <source>
        <dbReference type="ARBA" id="ARBA00022737"/>
    </source>
</evidence>
<accession>A0A061APC1</accession>
<keyword evidence="7" id="KW-0828">Tyrosine catabolism</keyword>
<keyword evidence="9" id="KW-0585">Phenylalanine catabolism</keyword>
<dbReference type="VEuPathDB" id="FungiDB:BON22_0457"/>
<dbReference type="PhylomeDB" id="A0A061APC1"/>
<evidence type="ECO:0000313" key="12">
    <source>
        <dbReference type="EMBL" id="CDR37226.1"/>
    </source>
</evidence>
<dbReference type="NCBIfam" id="TIGR01263">
    <property type="entry name" value="4HPPD"/>
    <property type="match status" value="1"/>
</dbReference>
<evidence type="ECO:0000256" key="4">
    <source>
        <dbReference type="ARBA" id="ARBA00013222"/>
    </source>
</evidence>
<dbReference type="Gene3D" id="3.10.180.10">
    <property type="entry name" value="2,3-Dihydroxybiphenyl 1,2-Dioxygenase, domain 1"/>
    <property type="match status" value="2"/>
</dbReference>
<dbReference type="InterPro" id="IPR037523">
    <property type="entry name" value="VOC_core"/>
</dbReference>
<gene>
    <name evidence="12" type="ORF">CYFA0S_01e08636g</name>
</gene>
<dbReference type="InterPro" id="IPR041735">
    <property type="entry name" value="4OHPhenylPyrv_dOase_C"/>
</dbReference>
<dbReference type="FunFam" id="3.10.180.10:FF:000001">
    <property type="entry name" value="4-hydroxyphenylpyruvate dioxygenase"/>
    <property type="match status" value="1"/>
</dbReference>
<evidence type="ECO:0000256" key="5">
    <source>
        <dbReference type="ARBA" id="ARBA00022723"/>
    </source>
</evidence>
<dbReference type="InterPro" id="IPR029068">
    <property type="entry name" value="Glyas_Bleomycin-R_OHBP_Dase"/>
</dbReference>
<dbReference type="GO" id="GO:0046872">
    <property type="term" value="F:metal ion binding"/>
    <property type="evidence" value="ECO:0007669"/>
    <property type="project" value="UniProtKB-KW"/>
</dbReference>
<keyword evidence="5" id="KW-0479">Metal-binding</keyword>
<dbReference type="InterPro" id="IPR004360">
    <property type="entry name" value="Glyas_Fos-R_dOase_dom"/>
</dbReference>
<name>A0A061APC1_CYBFA</name>
<reference evidence="12" key="1">
    <citation type="journal article" date="2014" name="Genome Announc.">
        <title>Genome sequence of the yeast Cyberlindnera fabianii (Hansenula fabianii).</title>
        <authorList>
            <person name="Freel K.C."/>
            <person name="Sarilar V."/>
            <person name="Neuveglise C."/>
            <person name="Devillers H."/>
            <person name="Friedrich A."/>
            <person name="Schacherer J."/>
        </authorList>
    </citation>
    <scope>NUCLEOTIDE SEQUENCE</scope>
    <source>
        <strain evidence="12">YJS4271</strain>
    </source>
</reference>
<dbReference type="InterPro" id="IPR041736">
    <property type="entry name" value="4OHPhenylPyrv_dOase_N"/>
</dbReference>
<comment type="similarity">
    <text evidence="3">Belongs to the 4HPPD family.</text>
</comment>
<sequence length="506" mass="56805">MPFINASKHLTDLIAYVTPYQGGKHSGQACRSSSLTGSANFVEPCLSTLENNLKDKQESYKLINEIYSTHSASSGSQTSTQPNLERSGPSRHTMKALEESAVQILVNSASSKDYKVPSHYFKGYHHATWYVSNAKQTAHYFVTALGFEYVAYRGLETGSKFTASQVVQNGDVVFEFISPLVASTDNLEDNIDVQKIHEFIRRHGDGVRDVSFEVENIEYVYQTAVSAGAKPVHPPTKLSDDYGDMIVATIEVFDDLHHTLVQKGSYNGAFLPGYKRHRPSGTLVINSLPPISLEKIDHCVQNEDWNRLQDSCDVYKKIFGFHEFWSVDSNDVSTEYSALRSIVMASANEEVKMPINEPAEGICKSQIEEFLDFYNGPGVQHIAVVTNDIVSTVRNMKARGAEFIEVPELYYESLLPELLAAGVQLDENLSELKELNILIDFDDKGYLLQIFTKPLTDRPTFFIEIIQRHNHKGFGKGNFKALFETIEKEQKLRGTLEKDQTKKTVA</sequence>
<feature type="region of interest" description="Disordered" evidence="10">
    <location>
        <begin position="71"/>
        <end position="91"/>
    </location>
</feature>
<organism evidence="12">
    <name type="scientific">Cyberlindnera fabianii</name>
    <name type="common">Yeast</name>
    <name type="synonym">Hansenula fabianii</name>
    <dbReference type="NCBI Taxonomy" id="36022"/>
    <lineage>
        <taxon>Eukaryota</taxon>
        <taxon>Fungi</taxon>
        <taxon>Dikarya</taxon>
        <taxon>Ascomycota</taxon>
        <taxon>Saccharomycotina</taxon>
        <taxon>Saccharomycetes</taxon>
        <taxon>Phaffomycetales</taxon>
        <taxon>Phaffomycetaceae</taxon>
        <taxon>Cyberlindnera</taxon>
    </lineage>
</organism>
<evidence type="ECO:0000256" key="2">
    <source>
        <dbReference type="ARBA" id="ARBA00005162"/>
    </source>
</evidence>
<dbReference type="GO" id="GO:0006559">
    <property type="term" value="P:L-phenylalanine catabolic process"/>
    <property type="evidence" value="ECO:0007669"/>
    <property type="project" value="UniProtKB-UniPathway"/>
</dbReference>
<dbReference type="OrthoDB" id="414569at2759"/>
<keyword evidence="6" id="KW-0677">Repeat</keyword>
<evidence type="ECO:0000256" key="7">
    <source>
        <dbReference type="ARBA" id="ARBA00022878"/>
    </source>
</evidence>
<comment type="pathway">
    <text evidence="2">Amino-acid degradation; L-phenylalanine degradation; acetoacetate and fumarate from L-phenylalanine: step 3/6.</text>
</comment>
<evidence type="ECO:0000259" key="11">
    <source>
        <dbReference type="PROSITE" id="PS51819"/>
    </source>
</evidence>
<keyword evidence="8" id="KW-0408">Iron</keyword>
<dbReference type="PROSITE" id="PS51819">
    <property type="entry name" value="VOC"/>
    <property type="match status" value="2"/>
</dbReference>
<feature type="domain" description="VOC" evidence="11">
    <location>
        <begin position="123"/>
        <end position="263"/>
    </location>
</feature>
<dbReference type="CDD" id="cd07250">
    <property type="entry name" value="HPPD_C_like"/>
    <property type="match status" value="1"/>
</dbReference>
<evidence type="ECO:0000256" key="1">
    <source>
        <dbReference type="ARBA" id="ARBA00001962"/>
    </source>
</evidence>
<dbReference type="SUPFAM" id="SSF54593">
    <property type="entry name" value="Glyoxalase/Bleomycin resistance protein/Dihydroxybiphenyl dioxygenase"/>
    <property type="match status" value="1"/>
</dbReference>
<dbReference type="PANTHER" id="PTHR11959:SF1">
    <property type="entry name" value="4-HYDROXYPHENYLPYRUVATE DIOXYGENASE"/>
    <property type="match status" value="1"/>
</dbReference>
<dbReference type="CDD" id="cd08342">
    <property type="entry name" value="HPPD_N_like"/>
    <property type="match status" value="1"/>
</dbReference>
<evidence type="ECO:0000256" key="8">
    <source>
        <dbReference type="ARBA" id="ARBA00023004"/>
    </source>
</evidence>
<comment type="cofactor">
    <cofactor evidence="1">
        <name>Fe cation</name>
        <dbReference type="ChEBI" id="CHEBI:24875"/>
    </cofactor>
</comment>
<evidence type="ECO:0000256" key="9">
    <source>
        <dbReference type="ARBA" id="ARBA00023232"/>
    </source>
</evidence>
<dbReference type="EC" id="1.13.11.27" evidence="4"/>